<proteinExistence type="inferred from homology"/>
<feature type="transmembrane region" description="Helical" evidence="10">
    <location>
        <begin position="90"/>
        <end position="110"/>
    </location>
</feature>
<dbReference type="PROSITE" id="PS00237">
    <property type="entry name" value="G_PROTEIN_RECEP_F1_1"/>
    <property type="match status" value="1"/>
</dbReference>
<evidence type="ECO:0000256" key="7">
    <source>
        <dbReference type="ARBA" id="ARBA00023224"/>
    </source>
</evidence>
<dbReference type="CDD" id="cd00637">
    <property type="entry name" value="7tm_classA_rhodopsin-like"/>
    <property type="match status" value="1"/>
</dbReference>
<evidence type="ECO:0000256" key="9">
    <source>
        <dbReference type="SAM" id="MobiDB-lite"/>
    </source>
</evidence>
<evidence type="ECO:0000256" key="1">
    <source>
        <dbReference type="ARBA" id="ARBA00004141"/>
    </source>
</evidence>
<dbReference type="PANTHER" id="PTHR45695">
    <property type="entry name" value="LEUCOKININ RECEPTOR-RELATED"/>
    <property type="match status" value="1"/>
</dbReference>
<gene>
    <name evidence="12" type="ORF">PLOB_00021280</name>
</gene>
<feature type="transmembrane region" description="Helical" evidence="10">
    <location>
        <begin position="131"/>
        <end position="151"/>
    </location>
</feature>
<dbReference type="InterPro" id="IPR017452">
    <property type="entry name" value="GPCR_Rhodpsn_7TM"/>
</dbReference>
<keyword evidence="3 10" id="KW-1133">Transmembrane helix</keyword>
<comment type="caution">
    <text evidence="12">The sequence shown here is derived from an EMBL/GenBank/DDBJ whole genome shotgun (WGS) entry which is preliminary data.</text>
</comment>
<feature type="transmembrane region" description="Helical" evidence="10">
    <location>
        <begin position="46"/>
        <end position="70"/>
    </location>
</feature>
<evidence type="ECO:0000256" key="4">
    <source>
        <dbReference type="ARBA" id="ARBA00023040"/>
    </source>
</evidence>
<dbReference type="SMART" id="SM01381">
    <property type="entry name" value="7TM_GPCR_Srsx"/>
    <property type="match status" value="1"/>
</dbReference>
<name>A0ABN8NJZ5_9CNID</name>
<evidence type="ECO:0000256" key="6">
    <source>
        <dbReference type="ARBA" id="ARBA00023170"/>
    </source>
</evidence>
<organism evidence="12 13">
    <name type="scientific">Porites lobata</name>
    <dbReference type="NCBI Taxonomy" id="104759"/>
    <lineage>
        <taxon>Eukaryota</taxon>
        <taxon>Metazoa</taxon>
        <taxon>Cnidaria</taxon>
        <taxon>Anthozoa</taxon>
        <taxon>Hexacorallia</taxon>
        <taxon>Scleractinia</taxon>
        <taxon>Fungiina</taxon>
        <taxon>Poritidae</taxon>
        <taxon>Porites</taxon>
    </lineage>
</organism>
<protein>
    <recommendedName>
        <fullName evidence="11">G-protein coupled receptors family 1 profile domain-containing protein</fullName>
    </recommendedName>
</protein>
<dbReference type="Pfam" id="PF00001">
    <property type="entry name" value="7tm_1"/>
    <property type="match status" value="1"/>
</dbReference>
<accession>A0ABN8NJZ5</accession>
<reference evidence="12 13" key="1">
    <citation type="submission" date="2022-05" db="EMBL/GenBank/DDBJ databases">
        <authorList>
            <consortium name="Genoscope - CEA"/>
            <person name="William W."/>
        </authorList>
    </citation>
    <scope>NUCLEOTIDE SEQUENCE [LARGE SCALE GENOMIC DNA]</scope>
</reference>
<keyword evidence="7 8" id="KW-0807">Transducer</keyword>
<feature type="domain" description="G-protein coupled receptors family 1 profile" evidence="11">
    <location>
        <begin position="25"/>
        <end position="285"/>
    </location>
</feature>
<feature type="transmembrane region" description="Helical" evidence="10">
    <location>
        <begin position="228"/>
        <end position="253"/>
    </location>
</feature>
<evidence type="ECO:0000313" key="13">
    <source>
        <dbReference type="Proteomes" id="UP001159405"/>
    </source>
</evidence>
<dbReference type="PRINTS" id="PR00237">
    <property type="entry name" value="GPCRRHODOPSN"/>
</dbReference>
<feature type="compositionally biased region" description="Polar residues" evidence="9">
    <location>
        <begin position="311"/>
        <end position="330"/>
    </location>
</feature>
<dbReference type="Gene3D" id="1.20.1070.10">
    <property type="entry name" value="Rhodopsin 7-helix transmembrane proteins"/>
    <property type="match status" value="1"/>
</dbReference>
<evidence type="ECO:0000256" key="2">
    <source>
        <dbReference type="ARBA" id="ARBA00022692"/>
    </source>
</evidence>
<keyword evidence="6 8" id="KW-0675">Receptor</keyword>
<evidence type="ECO:0000313" key="12">
    <source>
        <dbReference type="EMBL" id="CAH3112506.1"/>
    </source>
</evidence>
<keyword evidence="13" id="KW-1185">Reference proteome</keyword>
<evidence type="ECO:0000259" key="11">
    <source>
        <dbReference type="PROSITE" id="PS50262"/>
    </source>
</evidence>
<dbReference type="Proteomes" id="UP001159405">
    <property type="component" value="Unassembled WGS sequence"/>
</dbReference>
<comment type="subcellular location">
    <subcellularLocation>
        <location evidence="1">Membrane</location>
        <topology evidence="1">Multi-pass membrane protein</topology>
    </subcellularLocation>
</comment>
<dbReference type="EMBL" id="CALNXK010000025">
    <property type="protein sequence ID" value="CAH3112506.1"/>
    <property type="molecule type" value="Genomic_DNA"/>
</dbReference>
<feature type="transmembrane region" description="Helical" evidence="10">
    <location>
        <begin position="12"/>
        <end position="34"/>
    </location>
</feature>
<feature type="transmembrane region" description="Helical" evidence="10">
    <location>
        <begin position="176"/>
        <end position="197"/>
    </location>
</feature>
<keyword evidence="2 8" id="KW-0812">Transmembrane</keyword>
<sequence length="330" mass="37435">MVLSDAEVSIVTVLYAFTMLAAIVGNSLLIYIVWKKPEVRSLTSSMFVNMAIADLLVALFMMPLSIVNAHTESKWKVPGLPGDIICRGSILISHATLIASILCLVFMAIDRYCAIVCPLSVHSVWFRKAKFVTPLIWVMSIALMAIMPVVYKLNYEHSLCEIDPNVLGQNPTFRGVYLYIFFITYIIPLATICPLYAKAARKLWFNQEPGNHLIEEQQLRLLVTRRKVVRMLVIIVVVFAICWLPAQVIHLFWVATTFRENPPEIVMYLGFWLAHANSAINPWLYIALSTKIRLAFNRMVTFRKSHPALRKSTQGMSHSTKASTFQEAKV</sequence>
<keyword evidence="4 8" id="KW-0297">G-protein coupled receptor</keyword>
<evidence type="ECO:0000256" key="8">
    <source>
        <dbReference type="RuleBase" id="RU000688"/>
    </source>
</evidence>
<dbReference type="PANTHER" id="PTHR45695:SF9">
    <property type="entry name" value="LEUCOKININ RECEPTOR"/>
    <property type="match status" value="1"/>
</dbReference>
<evidence type="ECO:0000256" key="5">
    <source>
        <dbReference type="ARBA" id="ARBA00023136"/>
    </source>
</evidence>
<dbReference type="InterPro" id="IPR000276">
    <property type="entry name" value="GPCR_Rhodpsn"/>
</dbReference>
<dbReference type="SUPFAM" id="SSF81321">
    <property type="entry name" value="Family A G protein-coupled receptor-like"/>
    <property type="match status" value="1"/>
</dbReference>
<evidence type="ECO:0000256" key="3">
    <source>
        <dbReference type="ARBA" id="ARBA00022989"/>
    </source>
</evidence>
<feature type="transmembrane region" description="Helical" evidence="10">
    <location>
        <begin position="265"/>
        <end position="288"/>
    </location>
</feature>
<evidence type="ECO:0000256" key="10">
    <source>
        <dbReference type="SAM" id="Phobius"/>
    </source>
</evidence>
<dbReference type="PROSITE" id="PS50262">
    <property type="entry name" value="G_PROTEIN_RECEP_F1_2"/>
    <property type="match status" value="1"/>
</dbReference>
<keyword evidence="5 10" id="KW-0472">Membrane</keyword>
<feature type="region of interest" description="Disordered" evidence="9">
    <location>
        <begin position="310"/>
        <end position="330"/>
    </location>
</feature>
<comment type="similarity">
    <text evidence="8">Belongs to the G-protein coupled receptor 1 family.</text>
</comment>